<reference evidence="2 3" key="1">
    <citation type="submission" date="2021-12" db="EMBL/GenBank/DDBJ databases">
        <title>A phylogenomic analysis of Limosilactobacillus reuteri reveals ancient and stable evolutionary relationships with rodents and birds and zoonotic transmission to humans.</title>
        <authorList>
            <person name="Li F."/>
            <person name="Li X."/>
            <person name="Cheng C."/>
            <person name="Tollenaar S."/>
            <person name="Zhang J.S."/>
            <person name="Simpson D."/>
            <person name="Tasseva G."/>
            <person name="Perez-Munoz M.E."/>
            <person name="Frese S."/>
            <person name="Gaenzle M.G."/>
            <person name="Walter J."/>
            <person name="Zheng J."/>
        </authorList>
    </citation>
    <scope>NUCLEOTIDE SEQUENCE [LARGE SCALE GENOMIC DNA]</scope>
    <source>
        <strain evidence="2 3">BG-MG3-B</strain>
    </source>
</reference>
<dbReference type="EMBL" id="JAJPDE010000034">
    <property type="protein sequence ID" value="MCD7129933.1"/>
    <property type="molecule type" value="Genomic_DNA"/>
</dbReference>
<feature type="non-terminal residue" evidence="2">
    <location>
        <position position="1"/>
    </location>
</feature>
<protein>
    <recommendedName>
        <fullName evidence="4">Mucin binding domain-containing protein</fullName>
    </recommendedName>
</protein>
<gene>
    <name evidence="2" type="ORF">LTY36_01750</name>
</gene>
<feature type="non-terminal residue" evidence="2">
    <location>
        <position position="93"/>
    </location>
</feature>
<proteinExistence type="predicted"/>
<organism evidence="2 3">
    <name type="scientific">Limosilactobacillus agrestis</name>
    <dbReference type="NCBI Taxonomy" id="2759748"/>
    <lineage>
        <taxon>Bacteria</taxon>
        <taxon>Bacillati</taxon>
        <taxon>Bacillota</taxon>
        <taxon>Bacilli</taxon>
        <taxon>Lactobacillales</taxon>
        <taxon>Lactobacillaceae</taxon>
        <taxon>Limosilactobacillus</taxon>
    </lineage>
</organism>
<name>A0ABS8R695_9LACO</name>
<feature type="region of interest" description="Disordered" evidence="1">
    <location>
        <begin position="1"/>
        <end position="20"/>
    </location>
</feature>
<keyword evidence="3" id="KW-1185">Reference proteome</keyword>
<evidence type="ECO:0008006" key="4">
    <source>
        <dbReference type="Google" id="ProtNLM"/>
    </source>
</evidence>
<evidence type="ECO:0000256" key="1">
    <source>
        <dbReference type="SAM" id="MobiDB-lite"/>
    </source>
</evidence>
<dbReference type="Proteomes" id="UP001199710">
    <property type="component" value="Unassembled WGS sequence"/>
</dbReference>
<sequence>TITTKDGKDYVASQSGLENGEPVNNITVTVDYEKADHTQVINYVDKAGKVISHYNVNGKTGESVNTDIANHVPEGWVISGKYPTSITFGSENP</sequence>
<evidence type="ECO:0000313" key="2">
    <source>
        <dbReference type="EMBL" id="MCD7129933.1"/>
    </source>
</evidence>
<accession>A0ABS8R695</accession>
<dbReference type="RefSeq" id="WP_231823071.1">
    <property type="nucleotide sequence ID" value="NZ_JAJPDE010000034.1"/>
</dbReference>
<evidence type="ECO:0000313" key="3">
    <source>
        <dbReference type="Proteomes" id="UP001199710"/>
    </source>
</evidence>
<comment type="caution">
    <text evidence="2">The sequence shown here is derived from an EMBL/GenBank/DDBJ whole genome shotgun (WGS) entry which is preliminary data.</text>
</comment>